<keyword evidence="8" id="KW-1185">Reference proteome</keyword>
<dbReference type="PROSITE" id="PS50089">
    <property type="entry name" value="ZF_RING_2"/>
    <property type="match status" value="1"/>
</dbReference>
<keyword evidence="3" id="KW-0862">Zinc</keyword>
<feature type="region of interest" description="Disordered" evidence="5">
    <location>
        <begin position="81"/>
        <end position="146"/>
    </location>
</feature>
<feature type="compositionally biased region" description="Basic residues" evidence="5">
    <location>
        <begin position="123"/>
        <end position="137"/>
    </location>
</feature>
<evidence type="ECO:0000256" key="3">
    <source>
        <dbReference type="ARBA" id="ARBA00022833"/>
    </source>
</evidence>
<comment type="caution">
    <text evidence="7">The sequence shown here is derived from an EMBL/GenBank/DDBJ whole genome shotgun (WGS) entry which is preliminary data.</text>
</comment>
<dbReference type="PANTHER" id="PTHR15710:SF243">
    <property type="entry name" value="E3 UBIQUITIN-PROTEIN LIGASE PRAJA-2 ISOFORM X1"/>
    <property type="match status" value="1"/>
</dbReference>
<reference evidence="7" key="2">
    <citation type="submission" date="2020-11" db="EMBL/GenBank/DDBJ databases">
        <authorList>
            <consortium name="DOE Joint Genome Institute"/>
            <person name="Kuo A."/>
            <person name="Miyauchi S."/>
            <person name="Kiss E."/>
            <person name="Drula E."/>
            <person name="Kohler A."/>
            <person name="Sanchez-Garcia M."/>
            <person name="Andreopoulos B."/>
            <person name="Barry K.W."/>
            <person name="Bonito G."/>
            <person name="Buee M."/>
            <person name="Carver A."/>
            <person name="Chen C."/>
            <person name="Cichocki N."/>
            <person name="Clum A."/>
            <person name="Culley D."/>
            <person name="Crous P.W."/>
            <person name="Fauchery L."/>
            <person name="Girlanda M."/>
            <person name="Hayes R."/>
            <person name="Keri Z."/>
            <person name="Labutti K."/>
            <person name="Lipzen A."/>
            <person name="Lombard V."/>
            <person name="Magnuson J."/>
            <person name="Maillard F."/>
            <person name="Morin E."/>
            <person name="Murat C."/>
            <person name="Nolan M."/>
            <person name="Ohm R."/>
            <person name="Pangilinan J."/>
            <person name="Pereira M."/>
            <person name="Perotto S."/>
            <person name="Peter M."/>
            <person name="Riley R."/>
            <person name="Sitrit Y."/>
            <person name="Stielow B."/>
            <person name="Szollosi G."/>
            <person name="Zifcakova L."/>
            <person name="Stursova M."/>
            <person name="Spatafora J.W."/>
            <person name="Tedersoo L."/>
            <person name="Vaario L.-M."/>
            <person name="Yamada A."/>
            <person name="Yan M."/>
            <person name="Wang P."/>
            <person name="Xu J."/>
            <person name="Bruns T."/>
            <person name="Baldrian P."/>
            <person name="Vilgalys R."/>
            <person name="Henrissat B."/>
            <person name="Grigoriev I.V."/>
            <person name="Hibbett D."/>
            <person name="Nagy L.G."/>
            <person name="Martin F.M."/>
        </authorList>
    </citation>
    <scope>NUCLEOTIDE SEQUENCE</scope>
    <source>
        <strain evidence="7">UH-Tt-Lm1</strain>
    </source>
</reference>
<dbReference type="InterPro" id="IPR013083">
    <property type="entry name" value="Znf_RING/FYVE/PHD"/>
</dbReference>
<keyword evidence="2 4" id="KW-0863">Zinc-finger</keyword>
<dbReference type="EMBL" id="WIUZ02000010">
    <property type="protein sequence ID" value="KAF9783423.1"/>
    <property type="molecule type" value="Genomic_DNA"/>
</dbReference>
<dbReference type="GO" id="GO:0005737">
    <property type="term" value="C:cytoplasm"/>
    <property type="evidence" value="ECO:0007669"/>
    <property type="project" value="TreeGrafter"/>
</dbReference>
<dbReference type="GO" id="GO:0016567">
    <property type="term" value="P:protein ubiquitination"/>
    <property type="evidence" value="ECO:0007669"/>
    <property type="project" value="TreeGrafter"/>
</dbReference>
<gene>
    <name evidence="7" type="ORF">BJ322DRAFT_1070750</name>
</gene>
<protein>
    <recommendedName>
        <fullName evidence="6">RING-type domain-containing protein</fullName>
    </recommendedName>
</protein>
<dbReference type="GO" id="GO:0061630">
    <property type="term" value="F:ubiquitin protein ligase activity"/>
    <property type="evidence" value="ECO:0007669"/>
    <property type="project" value="TreeGrafter"/>
</dbReference>
<organism evidence="7 8">
    <name type="scientific">Thelephora terrestris</name>
    <dbReference type="NCBI Taxonomy" id="56493"/>
    <lineage>
        <taxon>Eukaryota</taxon>
        <taxon>Fungi</taxon>
        <taxon>Dikarya</taxon>
        <taxon>Basidiomycota</taxon>
        <taxon>Agaricomycotina</taxon>
        <taxon>Agaricomycetes</taxon>
        <taxon>Thelephorales</taxon>
        <taxon>Thelephoraceae</taxon>
        <taxon>Thelephora</taxon>
    </lineage>
</organism>
<dbReference type="Gene3D" id="3.30.40.10">
    <property type="entry name" value="Zinc/RING finger domain, C3HC4 (zinc finger)"/>
    <property type="match status" value="1"/>
</dbReference>
<dbReference type="InterPro" id="IPR001841">
    <property type="entry name" value="Znf_RING"/>
</dbReference>
<evidence type="ECO:0000256" key="4">
    <source>
        <dbReference type="PROSITE-ProRule" id="PRU00175"/>
    </source>
</evidence>
<dbReference type="Proteomes" id="UP000736335">
    <property type="component" value="Unassembled WGS sequence"/>
</dbReference>
<proteinExistence type="predicted"/>
<sequence>MSAQQRRRTTVNDTDEEIPALQSPSDSNESEDESVPQPQPTTGSHLPRRPLPANVFDSDDSDMDITESDVRFARGLLRQFQRYTNPPPPQPSQPPSNGTETSNLLEALFLSSSSEDEDDRGNRRSRSRSRSRSRRRSALSPEQMRNQIDDIIMQFASLSDRMLNHDVEREPDHLRAHVVIDGLEPVSKGLLSRYEAVRGEDHPKRRASCAVCYERLDLDSYDAGDRNPSEPIQAENRKLSLALPYHAGFPEVVTFPCLHLFHSECLLPWLARKTTCPTCRFDVDPDSLTLKGGSTQRPWVPPVEGVLAAWVQDEETKKFSCANDGPRPPFSNVVPDVHPNVVLLTLGSKNRRHDPSIPPLHSGYETDESTSSVGSFRTCYDGDHRGL</sequence>
<name>A0A9P6L5U9_9AGAM</name>
<feature type="region of interest" description="Disordered" evidence="5">
    <location>
        <begin position="1"/>
        <end position="68"/>
    </location>
</feature>
<dbReference type="AlphaFoldDB" id="A0A9P6L5U9"/>
<dbReference type="PANTHER" id="PTHR15710">
    <property type="entry name" value="E3 UBIQUITIN-PROTEIN LIGASE PRAJA"/>
    <property type="match status" value="1"/>
</dbReference>
<feature type="region of interest" description="Disordered" evidence="5">
    <location>
        <begin position="349"/>
        <end position="387"/>
    </location>
</feature>
<dbReference type="GO" id="GO:0008270">
    <property type="term" value="F:zinc ion binding"/>
    <property type="evidence" value="ECO:0007669"/>
    <property type="project" value="UniProtKB-KW"/>
</dbReference>
<accession>A0A9P6L5U9</accession>
<feature type="compositionally biased region" description="Acidic residues" evidence="5">
    <location>
        <begin position="57"/>
        <end position="67"/>
    </location>
</feature>
<dbReference type="SMART" id="SM00184">
    <property type="entry name" value="RING"/>
    <property type="match status" value="1"/>
</dbReference>
<evidence type="ECO:0000256" key="2">
    <source>
        <dbReference type="ARBA" id="ARBA00022771"/>
    </source>
</evidence>
<evidence type="ECO:0000313" key="7">
    <source>
        <dbReference type="EMBL" id="KAF9783423.1"/>
    </source>
</evidence>
<dbReference type="SUPFAM" id="SSF57850">
    <property type="entry name" value="RING/U-box"/>
    <property type="match status" value="1"/>
</dbReference>
<evidence type="ECO:0000259" key="6">
    <source>
        <dbReference type="PROSITE" id="PS50089"/>
    </source>
</evidence>
<keyword evidence="1" id="KW-0479">Metal-binding</keyword>
<dbReference type="Pfam" id="PF13639">
    <property type="entry name" value="zf-RING_2"/>
    <property type="match status" value="1"/>
</dbReference>
<reference evidence="7" key="1">
    <citation type="journal article" date="2020" name="Nat. Commun.">
        <title>Large-scale genome sequencing of mycorrhizal fungi provides insights into the early evolution of symbiotic traits.</title>
        <authorList>
            <person name="Miyauchi S."/>
            <person name="Kiss E."/>
            <person name="Kuo A."/>
            <person name="Drula E."/>
            <person name="Kohler A."/>
            <person name="Sanchez-Garcia M."/>
            <person name="Morin E."/>
            <person name="Andreopoulos B."/>
            <person name="Barry K.W."/>
            <person name="Bonito G."/>
            <person name="Buee M."/>
            <person name="Carver A."/>
            <person name="Chen C."/>
            <person name="Cichocki N."/>
            <person name="Clum A."/>
            <person name="Culley D."/>
            <person name="Crous P.W."/>
            <person name="Fauchery L."/>
            <person name="Girlanda M."/>
            <person name="Hayes R.D."/>
            <person name="Keri Z."/>
            <person name="LaButti K."/>
            <person name="Lipzen A."/>
            <person name="Lombard V."/>
            <person name="Magnuson J."/>
            <person name="Maillard F."/>
            <person name="Murat C."/>
            <person name="Nolan M."/>
            <person name="Ohm R.A."/>
            <person name="Pangilinan J."/>
            <person name="Pereira M.F."/>
            <person name="Perotto S."/>
            <person name="Peter M."/>
            <person name="Pfister S."/>
            <person name="Riley R."/>
            <person name="Sitrit Y."/>
            <person name="Stielow J.B."/>
            <person name="Szollosi G."/>
            <person name="Zifcakova L."/>
            <person name="Stursova M."/>
            <person name="Spatafora J.W."/>
            <person name="Tedersoo L."/>
            <person name="Vaario L.M."/>
            <person name="Yamada A."/>
            <person name="Yan M."/>
            <person name="Wang P."/>
            <person name="Xu J."/>
            <person name="Bruns T."/>
            <person name="Baldrian P."/>
            <person name="Vilgalys R."/>
            <person name="Dunand C."/>
            <person name="Henrissat B."/>
            <person name="Grigoriev I.V."/>
            <person name="Hibbett D."/>
            <person name="Nagy L.G."/>
            <person name="Martin F.M."/>
        </authorList>
    </citation>
    <scope>NUCLEOTIDE SEQUENCE</scope>
    <source>
        <strain evidence="7">UH-Tt-Lm1</strain>
    </source>
</reference>
<evidence type="ECO:0000256" key="1">
    <source>
        <dbReference type="ARBA" id="ARBA00022723"/>
    </source>
</evidence>
<evidence type="ECO:0000313" key="8">
    <source>
        <dbReference type="Proteomes" id="UP000736335"/>
    </source>
</evidence>
<feature type="domain" description="RING-type" evidence="6">
    <location>
        <begin position="209"/>
        <end position="280"/>
    </location>
</feature>
<feature type="compositionally biased region" description="Pro residues" evidence="5">
    <location>
        <begin position="85"/>
        <end position="94"/>
    </location>
</feature>
<evidence type="ECO:0000256" key="5">
    <source>
        <dbReference type="SAM" id="MobiDB-lite"/>
    </source>
</evidence>
<dbReference type="OrthoDB" id="8062037at2759"/>